<feature type="compositionally biased region" description="Basic and acidic residues" evidence="1">
    <location>
        <begin position="84"/>
        <end position="100"/>
    </location>
</feature>
<feature type="chain" id="PRO_5046783916" evidence="2">
    <location>
        <begin position="31"/>
        <end position="200"/>
    </location>
</feature>
<proteinExistence type="predicted"/>
<gene>
    <name evidence="3" type="ORF">QYF49_23505</name>
</gene>
<accession>A0ABT8EDA1</accession>
<dbReference type="EMBL" id="JAUHLN010000008">
    <property type="protein sequence ID" value="MDN4075915.1"/>
    <property type="molecule type" value="Genomic_DNA"/>
</dbReference>
<evidence type="ECO:0000313" key="3">
    <source>
        <dbReference type="EMBL" id="MDN4075915.1"/>
    </source>
</evidence>
<keyword evidence="4" id="KW-1185">Reference proteome</keyword>
<feature type="region of interest" description="Disordered" evidence="1">
    <location>
        <begin position="84"/>
        <end position="105"/>
    </location>
</feature>
<reference evidence="3" key="1">
    <citation type="submission" date="2023-06" db="EMBL/GenBank/DDBJ databases">
        <title>Draft Genome Sequences of Representative Paenibacillus Polymyxa, Bacillus cereus, Fictibacillus sp., and Brevibacillus agri Strains Isolated from Amazonian Dark Earth.</title>
        <authorList>
            <person name="Pellegrinetti T.A."/>
            <person name="Cunha I.C.M."/>
            <person name="Chaves M.G."/>
            <person name="Freitas A.S."/>
            <person name="Silva A.V.R."/>
            <person name="Tsai S.M."/>
            <person name="Mendes L.W."/>
        </authorList>
    </citation>
    <scope>NUCLEOTIDE SEQUENCE</scope>
    <source>
        <strain evidence="3">CENA-BCM004</strain>
    </source>
</reference>
<keyword evidence="2" id="KW-0732">Signal</keyword>
<dbReference type="RefSeq" id="WP_290402026.1">
    <property type="nucleotide sequence ID" value="NZ_JAUHLN010000008.1"/>
</dbReference>
<comment type="caution">
    <text evidence="3">The sequence shown here is derived from an EMBL/GenBank/DDBJ whole genome shotgun (WGS) entry which is preliminary data.</text>
</comment>
<name>A0ABT8EDA1_9BACL</name>
<protein>
    <submittedName>
        <fullName evidence="3">Uncharacterized protein</fullName>
    </submittedName>
</protein>
<organism evidence="3 4">
    <name type="scientific">Fictibacillus terranigra</name>
    <dbReference type="NCBI Taxonomy" id="3058424"/>
    <lineage>
        <taxon>Bacteria</taxon>
        <taxon>Bacillati</taxon>
        <taxon>Bacillota</taxon>
        <taxon>Bacilli</taxon>
        <taxon>Bacillales</taxon>
        <taxon>Fictibacillaceae</taxon>
        <taxon>Fictibacillus</taxon>
    </lineage>
</organism>
<evidence type="ECO:0000256" key="2">
    <source>
        <dbReference type="SAM" id="SignalP"/>
    </source>
</evidence>
<evidence type="ECO:0000256" key="1">
    <source>
        <dbReference type="SAM" id="MobiDB-lite"/>
    </source>
</evidence>
<feature type="signal peptide" evidence="2">
    <location>
        <begin position="1"/>
        <end position="30"/>
    </location>
</feature>
<dbReference type="Proteomes" id="UP001168694">
    <property type="component" value="Unassembled WGS sequence"/>
</dbReference>
<evidence type="ECO:0000313" key="4">
    <source>
        <dbReference type="Proteomes" id="UP001168694"/>
    </source>
</evidence>
<sequence length="200" mass="22775">MKKRNVKKMGVALVFSVSVFTGVGIGHAFADTFQETAKMSGPHYSNDAHLKYLPTLPDDGYRPAEEAYTGWEYEKVTKSKHKKTYWDHEADNSKNKEKRTVSMSVERSKYTSSSASSTGSLKAAVAEIAIHYETGWGKTKRVSTTCTYTIPAKQKHLLKFGSKYVKSAGYERYYNMGKLKKKRSIHNKWTYREYSAQEPI</sequence>